<protein>
    <submittedName>
        <fullName evidence="5">Bifunctional autolysin</fullName>
    </submittedName>
</protein>
<organism evidence="5 6">
    <name type="scientific">Staphylococcus massiliensis S46</name>
    <dbReference type="NCBI Taxonomy" id="1229783"/>
    <lineage>
        <taxon>Bacteria</taxon>
        <taxon>Bacillati</taxon>
        <taxon>Bacillota</taxon>
        <taxon>Bacilli</taxon>
        <taxon>Bacillales</taxon>
        <taxon>Staphylococcaceae</taxon>
        <taxon>Staphylococcus</taxon>
    </lineage>
</organism>
<feature type="compositionally biased region" description="Polar residues" evidence="2">
    <location>
        <begin position="613"/>
        <end position="623"/>
    </location>
</feature>
<feature type="compositionally biased region" description="Polar residues" evidence="2">
    <location>
        <begin position="270"/>
        <end position="300"/>
    </location>
</feature>
<dbReference type="GO" id="GO:0004040">
    <property type="term" value="F:amidase activity"/>
    <property type="evidence" value="ECO:0007669"/>
    <property type="project" value="InterPro"/>
</dbReference>
<feature type="compositionally biased region" description="Polar residues" evidence="2">
    <location>
        <begin position="1317"/>
        <end position="1336"/>
    </location>
</feature>
<reference evidence="5 6" key="1">
    <citation type="journal article" date="2013" name="Genome Announc.">
        <title>Genome Sequence of Staphylococcus massiliensis Strain S46, Isolated from the Surface of Healthy Human Skin.</title>
        <authorList>
            <person name="Srivastav R."/>
            <person name="Singh A."/>
            <person name="Jangir P.K."/>
            <person name="Kumari C."/>
            <person name="Muduli S."/>
            <person name="Sharma R."/>
        </authorList>
    </citation>
    <scope>NUCLEOTIDE SEQUENCE [LARGE SCALE GENOMIC DNA]</scope>
    <source>
        <strain evidence="5 6">S46</strain>
    </source>
</reference>
<accession>K9B204</accession>
<evidence type="ECO:0000259" key="4">
    <source>
        <dbReference type="SMART" id="SM00644"/>
    </source>
</evidence>
<feature type="compositionally biased region" description="Polar residues" evidence="2">
    <location>
        <begin position="167"/>
        <end position="191"/>
    </location>
</feature>
<dbReference type="PATRIC" id="fig|1229783.3.peg.1432"/>
<feature type="compositionally biased region" description="Polar residues" evidence="2">
    <location>
        <begin position="69"/>
        <end position="85"/>
    </location>
</feature>
<dbReference type="SMART" id="SM00644">
    <property type="entry name" value="Ami_2"/>
    <property type="match status" value="1"/>
</dbReference>
<feature type="compositionally biased region" description="Polar residues" evidence="2">
    <location>
        <begin position="100"/>
        <end position="115"/>
    </location>
</feature>
<feature type="compositionally biased region" description="Basic and acidic residues" evidence="2">
    <location>
        <begin position="1233"/>
        <end position="1266"/>
    </location>
</feature>
<dbReference type="Gene3D" id="2.30.30.170">
    <property type="match status" value="7"/>
</dbReference>
<name>K9B204_9STAP</name>
<dbReference type="SMART" id="SM00047">
    <property type="entry name" value="LYZ2"/>
    <property type="match status" value="1"/>
</dbReference>
<dbReference type="InterPro" id="IPR038200">
    <property type="entry name" value="GW_dom_sf"/>
</dbReference>
<feature type="compositionally biased region" description="Polar residues" evidence="2">
    <location>
        <begin position="308"/>
        <end position="320"/>
    </location>
</feature>
<dbReference type="CDD" id="cd06583">
    <property type="entry name" value="PGRP"/>
    <property type="match status" value="1"/>
</dbReference>
<evidence type="ECO:0000313" key="6">
    <source>
        <dbReference type="Proteomes" id="UP000009885"/>
    </source>
</evidence>
<evidence type="ECO:0000256" key="2">
    <source>
        <dbReference type="SAM" id="MobiDB-lite"/>
    </source>
</evidence>
<feature type="compositionally biased region" description="Polar residues" evidence="2">
    <location>
        <begin position="484"/>
        <end position="508"/>
    </location>
</feature>
<feature type="region of interest" description="Disordered" evidence="2">
    <location>
        <begin position="1308"/>
        <end position="1336"/>
    </location>
</feature>
<feature type="compositionally biased region" description="Low complexity" evidence="2">
    <location>
        <begin position="321"/>
        <end position="338"/>
    </location>
</feature>
<feature type="compositionally biased region" description="Polar residues" evidence="2">
    <location>
        <begin position="339"/>
        <end position="349"/>
    </location>
</feature>
<proteinExistence type="inferred from homology"/>
<evidence type="ECO:0000259" key="3">
    <source>
        <dbReference type="SMART" id="SM00047"/>
    </source>
</evidence>
<feature type="region of interest" description="Disordered" evidence="2">
    <location>
        <begin position="1424"/>
        <end position="1450"/>
    </location>
</feature>
<keyword evidence="6" id="KW-1185">Reference proteome</keyword>
<dbReference type="GO" id="GO:0009253">
    <property type="term" value="P:peptidoglycan catabolic process"/>
    <property type="evidence" value="ECO:0007669"/>
    <property type="project" value="InterPro"/>
</dbReference>
<feature type="compositionally biased region" description="Low complexity" evidence="2">
    <location>
        <begin position="120"/>
        <end position="130"/>
    </location>
</feature>
<dbReference type="InterPro" id="IPR002502">
    <property type="entry name" value="Amidase_domain"/>
</dbReference>
<gene>
    <name evidence="5" type="ORF">C273_07097</name>
</gene>
<feature type="compositionally biased region" description="Basic and acidic residues" evidence="2">
    <location>
        <begin position="564"/>
        <end position="578"/>
    </location>
</feature>
<dbReference type="OrthoDB" id="9816557at2"/>
<feature type="compositionally biased region" description="Polar residues" evidence="2">
    <location>
        <begin position="680"/>
        <end position="698"/>
    </location>
</feature>
<feature type="domain" description="Mannosyl-glycoprotein endo-beta-N-acetylglucosamidase-like" evidence="3">
    <location>
        <begin position="1671"/>
        <end position="1832"/>
    </location>
</feature>
<feature type="compositionally biased region" description="Polar residues" evidence="2">
    <location>
        <begin position="131"/>
        <end position="157"/>
    </location>
</feature>
<dbReference type="Gene3D" id="3.40.80.10">
    <property type="entry name" value="Peptidoglycan recognition protein-like"/>
    <property type="match status" value="1"/>
</dbReference>
<feature type="domain" description="N-acetylmuramoyl-L-alanine amidase" evidence="4">
    <location>
        <begin position="729"/>
        <end position="870"/>
    </location>
</feature>
<feature type="region of interest" description="Disordered" evidence="2">
    <location>
        <begin position="467"/>
        <end position="623"/>
    </location>
</feature>
<feature type="compositionally biased region" description="Basic and acidic residues" evidence="2">
    <location>
        <begin position="1274"/>
        <end position="1294"/>
    </location>
</feature>
<dbReference type="GO" id="GO:0008745">
    <property type="term" value="F:N-acetylmuramoyl-L-alanine amidase activity"/>
    <property type="evidence" value="ECO:0007669"/>
    <property type="project" value="InterPro"/>
</dbReference>
<feature type="compositionally biased region" description="Basic and acidic residues" evidence="2">
    <location>
        <begin position="369"/>
        <end position="378"/>
    </location>
</feature>
<feature type="compositionally biased region" description="Polar residues" evidence="2">
    <location>
        <begin position="1429"/>
        <end position="1450"/>
    </location>
</feature>
<dbReference type="eggNOG" id="COG5632">
    <property type="taxonomic scope" value="Bacteria"/>
</dbReference>
<dbReference type="EMBL" id="AMSQ01000009">
    <property type="protein sequence ID" value="EKU47790.1"/>
    <property type="molecule type" value="Genomic_DNA"/>
</dbReference>
<feature type="compositionally biased region" description="Basic and acidic residues" evidence="2">
    <location>
        <begin position="86"/>
        <end position="97"/>
    </location>
</feature>
<dbReference type="InterPro" id="IPR002901">
    <property type="entry name" value="MGlyc_endo_b_GlcNAc-like_dom"/>
</dbReference>
<dbReference type="Pfam" id="PF01832">
    <property type="entry name" value="Glucosaminidase"/>
    <property type="match status" value="1"/>
</dbReference>
<feature type="compositionally biased region" description="Polar residues" evidence="2">
    <location>
        <begin position="241"/>
        <end position="260"/>
    </location>
</feature>
<dbReference type="InterPro" id="IPR036505">
    <property type="entry name" value="Amidase/PGRP_sf"/>
</dbReference>
<feature type="compositionally biased region" description="Basic and acidic residues" evidence="2">
    <location>
        <begin position="467"/>
        <end position="483"/>
    </location>
</feature>
<feature type="compositionally biased region" description="Basic and acidic residues" evidence="2">
    <location>
        <begin position="509"/>
        <end position="521"/>
    </location>
</feature>
<feature type="compositionally biased region" description="Polar residues" evidence="2">
    <location>
        <begin position="1506"/>
        <end position="1523"/>
    </location>
</feature>
<comment type="caution">
    <text evidence="5">The sequence shown here is derived from an EMBL/GenBank/DDBJ whole genome shotgun (WGS) entry which is preliminary data.</text>
</comment>
<dbReference type="STRING" id="1229783.C273_07097"/>
<feature type="region of interest" description="Disordered" evidence="2">
    <location>
        <begin position="28"/>
        <end position="402"/>
    </location>
</feature>
<feature type="compositionally biased region" description="Polar residues" evidence="2">
    <location>
        <begin position="638"/>
        <end position="664"/>
    </location>
</feature>
<feature type="region of interest" description="Disordered" evidence="2">
    <location>
        <begin position="1227"/>
        <end position="1294"/>
    </location>
</feature>
<evidence type="ECO:0000313" key="5">
    <source>
        <dbReference type="EMBL" id="EKU47790.1"/>
    </source>
</evidence>
<dbReference type="eggNOG" id="COG4193">
    <property type="taxonomic scope" value="Bacteria"/>
</dbReference>
<feature type="region of interest" description="Disordered" evidence="2">
    <location>
        <begin position="1505"/>
        <end position="1524"/>
    </location>
</feature>
<dbReference type="Proteomes" id="UP000009885">
    <property type="component" value="Unassembled WGS sequence"/>
</dbReference>
<comment type="similarity">
    <text evidence="1">In the N-terminal section; belongs to the N-acetylmuramoyl-L-alanine amidase 2 family.</text>
</comment>
<feature type="compositionally biased region" description="Basic and acidic residues" evidence="2">
    <location>
        <begin position="29"/>
        <end position="38"/>
    </location>
</feature>
<feature type="region of interest" description="Disordered" evidence="2">
    <location>
        <begin position="638"/>
        <end position="699"/>
    </location>
</feature>
<feature type="compositionally biased region" description="Low complexity" evidence="2">
    <location>
        <begin position="47"/>
        <end position="61"/>
    </location>
</feature>
<feature type="compositionally biased region" description="Polar residues" evidence="2">
    <location>
        <begin position="216"/>
        <end position="234"/>
    </location>
</feature>
<evidence type="ECO:0000256" key="1">
    <source>
        <dbReference type="ARBA" id="ARBA00006088"/>
    </source>
</evidence>
<dbReference type="eggNOG" id="COG3266">
    <property type="taxonomic scope" value="Bacteria"/>
</dbReference>
<dbReference type="SUPFAM" id="SSF55846">
    <property type="entry name" value="N-acetylmuramoyl-L-alanine amidase-like"/>
    <property type="match status" value="1"/>
</dbReference>
<dbReference type="RefSeq" id="WP_009383722.1">
    <property type="nucleotide sequence ID" value="NZ_AMSQ01000009.1"/>
</dbReference>
<feature type="compositionally biased region" description="Basic and acidic residues" evidence="2">
    <location>
        <begin position="545"/>
        <end position="556"/>
    </location>
</feature>
<sequence>MSKKIHYKTPSILALSLAGVAFTTQHNTVKADEVKDTNDVPNKSVSDDQSLNNQSQSTQESPNKESMKISGTQAYQDPNQISQETETPKTYDAKLDELNNETPSNVSDDVNQTTKQQHETTQASSQATQTLNETSQTSQQTPDKSQETTESTNQNSLENDDQDAKTQDQTSTSNDYTYQGNESASPSNQNFEQKDAKSDVQQTETNRDTSLKSDVYSLQTENKYAQGQTNQASKETYDDNAFTQNDAQNSKTETYYQDTNLNEEKDPSMQGESSDNTDNAQSLTDTSIGQQDSSHNSEPTNDSKDETYNTSSTEDLQQSRQQAQNYNEENQNASNEANPHSQHNSNFSEDINEDVSLQEGVITSDSNSQEDKDSKSTSDQRTQNNDEDALDGNRVATDDVSNNNMHQVDEEVSEQNDNNGLNNELYKQEQLKTNHNFSNQESNKNQPEKSLYNQEQDVHLDNTGHEIDESKEEDVSQTRDEKVANSTPLDEQPENVQSHNNQVEQLSTHNHEANNNLKDDTNLNASETKSNKDLVNEEQTNYNDQLDKNDQKDKLNHSNSENTKQNETRSLSDNHDSSDQSNQFNSEREKYHNINKQTQSEQDANETHETSKDQQASDLNPRSRSLAFDDQQENVQNTYANDNTQVTSRQGNNANNETRVSEQQARPESRTRSTRSISTYNNERNQNTGGISANNSTLPAYKPQVKSDINNYIRTNKFKAPTYEQDIAPYLPKYPYRNGVGRPEGIIVHDTANDNSTLQNEVDYMKNNYNSAFVHGYIDGERIVETSYTDYLSWGAGPTANQRYISIELVHEHGKDRFAKQMNNFADYAATNLQYYGLKPDSAEYDGQGTVWTHDAISRYLGGTDHTDPHGYLRSRGYSYDELYDLINEKYAVKTGQASPAIPEGQQTGLHVDKVNGLGRLNSNGLYTSVYDKNTSRQGKTDNTYSIKKKANLNGQDYYLMSDYNKKNTLGWAKAEHVQYSNTKAATTNNKVYKIRPGEKLYTTPWGSSKQIRGYANPDHTFQASKQQQVNDSVFVYGNVDGETGWVDESHLTDTGITMSDYNGMGKINSDYKGVYDSIYDQTGTKKDSLKSKSFKLSKKASYNKRNFYLMNDYNTNAAKGWILQDDVNARDMSKPVSINKTFNFKSNATVYSVPWASLGQKVAKISGDSSSQFKSSKKVNVKDETYYYGTVGKHKGWVNGHVLKEGSPKVASLSNLKEDFSDQASLGATHLDQPKKLDKDNHKQAYEDSKKDDKQKAHDVNKSSNKDTVISKSDIKPSHFDNKTTKDDYKVKHQNEVKPSIVTSFNDYKTDKTTNHKGSQPSLNTMPETQDNTAPTIQPETMEENKSYNVNKVGQIKALNSGVKPSVHHKSGSSADKHLDKTYTVRKTKVKNGEQYFLLQDNLKKTPIGWCKGEDLELKDVSPETRQQKTYHVKPNNSGLYSVPSGSKKQQIDRLQNVDSPQFKSSKSVNVNNDKYHYGHVNQKLGWMADKDLTEVPDTNAYGVANSNSQGVTGTDSTSNPKTPYEEDYVITNQWGYFFKNLGDKTPAGSLKDHHLTLFAVFEKATFNGEVWYHGALADGTKVWIKAKDLKLDLENIYYSPYSLDEAYNTQTQLNPPPQLHESGRDWEDASEEDIIPRMDTTQLKQDEAQRYQFLRLNKTQFLSAEELNQLLEGQGVLEGQGQAFKQAATDHHINEIYLISHALLETGKGTSELANGGYVDENNQVVTNDESKKFYNMYGIGAEDQDPIRLGLKTAEENGWDSVSKAIIGGAEFISNNYVKQDQNTLYRMRWNPHAPGMHQYATDVKWAEHNAKRMKEYYDQIGRTGKYFDVDLYRV</sequence>